<dbReference type="eggNOG" id="COG0513">
    <property type="taxonomic scope" value="Bacteria"/>
</dbReference>
<evidence type="ECO:0000313" key="14">
    <source>
        <dbReference type="EMBL" id="ADK83573.1"/>
    </source>
</evidence>
<dbReference type="PANTHER" id="PTHR47959:SF10">
    <property type="entry name" value="ATP-DEPENDENT RNA HELICASE RHLB"/>
    <property type="match status" value="1"/>
</dbReference>
<feature type="domain" description="Helicase C-terminal" evidence="12">
    <location>
        <begin position="242"/>
        <end position="408"/>
    </location>
</feature>
<dbReference type="InterPro" id="IPR011545">
    <property type="entry name" value="DEAD/DEAH_box_helicase_dom"/>
</dbReference>
<evidence type="ECO:0000256" key="9">
    <source>
        <dbReference type="RuleBase" id="RU000492"/>
    </source>
</evidence>
<evidence type="ECO:0000259" key="11">
    <source>
        <dbReference type="PROSITE" id="PS51192"/>
    </source>
</evidence>
<dbReference type="CDD" id="cd00268">
    <property type="entry name" value="DEADc"/>
    <property type="match status" value="1"/>
</dbReference>
<dbReference type="InterPro" id="IPR000629">
    <property type="entry name" value="RNA-helicase_DEAD-box_CS"/>
</dbReference>
<accession>E1QG61</accession>
<evidence type="ECO:0000259" key="13">
    <source>
        <dbReference type="PROSITE" id="PS51195"/>
    </source>
</evidence>
<dbReference type="GO" id="GO:0003724">
    <property type="term" value="F:RNA helicase activity"/>
    <property type="evidence" value="ECO:0007669"/>
    <property type="project" value="InterPro"/>
</dbReference>
<organism evidence="14 15">
    <name type="scientific">Desulfarculus baarsii (strain ATCC 33931 / DSM 2075 / LMG 7858 / VKM B-1802 / 2st14)</name>
    <dbReference type="NCBI Taxonomy" id="644282"/>
    <lineage>
        <taxon>Bacteria</taxon>
        <taxon>Pseudomonadati</taxon>
        <taxon>Thermodesulfobacteriota</taxon>
        <taxon>Desulfarculia</taxon>
        <taxon>Desulfarculales</taxon>
        <taxon>Desulfarculaceae</taxon>
        <taxon>Desulfarculus</taxon>
    </lineage>
</organism>
<dbReference type="KEGG" id="dbr:Deba_0196"/>
<feature type="compositionally biased region" description="Low complexity" evidence="10">
    <location>
        <begin position="441"/>
        <end position="455"/>
    </location>
</feature>
<feature type="compositionally biased region" description="Basic residues" evidence="10">
    <location>
        <begin position="467"/>
        <end position="476"/>
    </location>
</feature>
<keyword evidence="1" id="KW-0963">Cytoplasm</keyword>
<dbReference type="InterPro" id="IPR014001">
    <property type="entry name" value="Helicase_ATP-bd"/>
</dbReference>
<dbReference type="PROSITE" id="PS51194">
    <property type="entry name" value="HELICASE_CTER"/>
    <property type="match status" value="1"/>
</dbReference>
<dbReference type="SMART" id="SM00490">
    <property type="entry name" value="HELICc"/>
    <property type="match status" value="1"/>
</dbReference>
<dbReference type="Pfam" id="PF00270">
    <property type="entry name" value="DEAD"/>
    <property type="match status" value="1"/>
</dbReference>
<dbReference type="InterPro" id="IPR001650">
    <property type="entry name" value="Helicase_C-like"/>
</dbReference>
<evidence type="ECO:0000256" key="10">
    <source>
        <dbReference type="SAM" id="MobiDB-lite"/>
    </source>
</evidence>
<evidence type="ECO:0000313" key="15">
    <source>
        <dbReference type="Proteomes" id="UP000009047"/>
    </source>
</evidence>
<feature type="short sequence motif" description="Q motif" evidence="8">
    <location>
        <begin position="24"/>
        <end position="52"/>
    </location>
</feature>
<dbReference type="GO" id="GO:0003723">
    <property type="term" value="F:RNA binding"/>
    <property type="evidence" value="ECO:0007669"/>
    <property type="project" value="UniProtKB-KW"/>
</dbReference>
<dbReference type="Pfam" id="PF00271">
    <property type="entry name" value="Helicase_C"/>
    <property type="match status" value="1"/>
</dbReference>
<evidence type="ECO:0000256" key="8">
    <source>
        <dbReference type="PROSITE-ProRule" id="PRU00552"/>
    </source>
</evidence>
<keyword evidence="15" id="KW-1185">Reference proteome</keyword>
<keyword evidence="2 9" id="KW-0547">Nucleotide-binding</keyword>
<evidence type="ECO:0000256" key="7">
    <source>
        <dbReference type="ARBA" id="ARBA00038437"/>
    </source>
</evidence>
<evidence type="ECO:0000256" key="5">
    <source>
        <dbReference type="ARBA" id="ARBA00022840"/>
    </source>
</evidence>
<protein>
    <submittedName>
        <fullName evidence="14">DEAD/DEAH box helicase domain protein</fullName>
    </submittedName>
</protein>
<keyword evidence="3 9" id="KW-0378">Hydrolase</keyword>
<feature type="compositionally biased region" description="Polar residues" evidence="10">
    <location>
        <begin position="1"/>
        <end position="16"/>
    </location>
</feature>
<sequence>MDDTHITPQDDTTQKSGAPLAQGAPFADFNLPEPLLRGLADSGYTHCTPIQERTIPLGLAGKDVAGEAQTGTGKTAAFLVPIFYHMLRDQRTDRQFPAALIIAPTRELAVQIYDDAQQIGRHTDLRMVAVFGGVDYLKQARALREGVDIVVATPGRAIDYIKQRALDLRAVKHLVIDEADRLFDMGFIADLRWIMRRLPPYDRRQSMLFSATLGYRVLELTYEFMNMPAKVSVAPRQRTVEQVDQELYHCSAPEKMSLLLGLLRREGVDRVMIFANTKRAVDAIAYKLRGNGLPAEGISGDLTQRRRMQLLEQFKSGELKILVATNVAARGLHVENISHVINYDVPADPEDYVHRIGRTARAGAVGKAITLCCDRYATHLPYVEEYLGEKIPVCWADDSLFVPDQAGPAPRMPRPAFGPREGGRGRDRDGDGARGGRGGRRTSSAPAAPTTTVASGDGEKVADGQGQKRRRRRRKPAGQPKTTNSAGDGE</sequence>
<dbReference type="RefSeq" id="WP_013257029.1">
    <property type="nucleotide sequence ID" value="NC_014365.1"/>
</dbReference>
<dbReference type="HOGENOM" id="CLU_003041_28_3_7"/>
<dbReference type="EMBL" id="CP002085">
    <property type="protein sequence ID" value="ADK83573.1"/>
    <property type="molecule type" value="Genomic_DNA"/>
</dbReference>
<keyword evidence="6" id="KW-0694">RNA-binding</keyword>
<feature type="domain" description="Helicase ATP-binding" evidence="11">
    <location>
        <begin position="55"/>
        <end position="231"/>
    </location>
</feature>
<dbReference type="InterPro" id="IPR050079">
    <property type="entry name" value="DEAD_box_RNA_helicase"/>
</dbReference>
<evidence type="ECO:0000256" key="6">
    <source>
        <dbReference type="ARBA" id="ARBA00022884"/>
    </source>
</evidence>
<dbReference type="PROSITE" id="PS51195">
    <property type="entry name" value="Q_MOTIF"/>
    <property type="match status" value="1"/>
</dbReference>
<comment type="similarity">
    <text evidence="7 9">Belongs to the DEAD box helicase family.</text>
</comment>
<dbReference type="Proteomes" id="UP000009047">
    <property type="component" value="Chromosome"/>
</dbReference>
<dbReference type="GO" id="GO:0016787">
    <property type="term" value="F:hydrolase activity"/>
    <property type="evidence" value="ECO:0007669"/>
    <property type="project" value="UniProtKB-KW"/>
</dbReference>
<dbReference type="InterPro" id="IPR014014">
    <property type="entry name" value="RNA_helicase_DEAD_Q_motif"/>
</dbReference>
<dbReference type="InterPro" id="IPR044742">
    <property type="entry name" value="DEAD/DEAH_RhlB"/>
</dbReference>
<name>E1QG61_DESB2</name>
<feature type="compositionally biased region" description="Basic and acidic residues" evidence="10">
    <location>
        <begin position="421"/>
        <end position="434"/>
    </location>
</feature>
<dbReference type="CDD" id="cd18787">
    <property type="entry name" value="SF2_C_DEAD"/>
    <property type="match status" value="1"/>
</dbReference>
<dbReference type="Gene3D" id="3.40.50.300">
    <property type="entry name" value="P-loop containing nucleotide triphosphate hydrolases"/>
    <property type="match status" value="2"/>
</dbReference>
<dbReference type="SUPFAM" id="SSF52540">
    <property type="entry name" value="P-loop containing nucleoside triphosphate hydrolases"/>
    <property type="match status" value="1"/>
</dbReference>
<feature type="compositionally biased region" description="Polar residues" evidence="10">
    <location>
        <begin position="480"/>
        <end position="490"/>
    </location>
</feature>
<dbReference type="PANTHER" id="PTHR47959">
    <property type="entry name" value="ATP-DEPENDENT RNA HELICASE RHLE-RELATED"/>
    <property type="match status" value="1"/>
</dbReference>
<dbReference type="InterPro" id="IPR023554">
    <property type="entry name" value="RNA_helicase_ATP-dep_RhlB"/>
</dbReference>
<dbReference type="PROSITE" id="PS00039">
    <property type="entry name" value="DEAD_ATP_HELICASE"/>
    <property type="match status" value="1"/>
</dbReference>
<feature type="region of interest" description="Disordered" evidence="10">
    <location>
        <begin position="1"/>
        <end position="24"/>
    </location>
</feature>
<evidence type="ECO:0000256" key="4">
    <source>
        <dbReference type="ARBA" id="ARBA00022806"/>
    </source>
</evidence>
<keyword evidence="4 9" id="KW-0347">Helicase</keyword>
<evidence type="ECO:0000256" key="3">
    <source>
        <dbReference type="ARBA" id="ARBA00022801"/>
    </source>
</evidence>
<reference evidence="14 15" key="1">
    <citation type="journal article" date="2010" name="Stand. Genomic Sci.">
        <title>Complete genome sequence of Desulfarculus baarsii type strain (2st14).</title>
        <authorList>
            <person name="Sun H."/>
            <person name="Spring S."/>
            <person name="Lapidus A."/>
            <person name="Davenport K."/>
            <person name="Del Rio T.G."/>
            <person name="Tice H."/>
            <person name="Nolan M."/>
            <person name="Copeland A."/>
            <person name="Cheng J.F."/>
            <person name="Lucas S."/>
            <person name="Tapia R."/>
            <person name="Goodwin L."/>
            <person name="Pitluck S."/>
            <person name="Ivanova N."/>
            <person name="Pagani I."/>
            <person name="Mavromatis K."/>
            <person name="Ovchinnikova G."/>
            <person name="Pati A."/>
            <person name="Chen A."/>
            <person name="Palaniappan K."/>
            <person name="Hauser L."/>
            <person name="Chang Y.J."/>
            <person name="Jeffries C.D."/>
            <person name="Detter J.C."/>
            <person name="Han C."/>
            <person name="Rohde M."/>
            <person name="Brambilla E."/>
            <person name="Goker M."/>
            <person name="Woyke T."/>
            <person name="Bristow J."/>
            <person name="Eisen J.A."/>
            <person name="Markowitz V."/>
            <person name="Hugenholtz P."/>
            <person name="Kyrpides N.C."/>
            <person name="Klenk H.P."/>
            <person name="Land M."/>
        </authorList>
    </citation>
    <scope>NUCLEOTIDE SEQUENCE [LARGE SCALE GENOMIC DNA]</scope>
    <source>
        <strain evidence="15">ATCC 33931 / DSM 2075 / LMG 7858 / VKM B-1802 / 2st14</strain>
    </source>
</reference>
<dbReference type="HAMAP" id="MF_00661">
    <property type="entry name" value="DEAD_helicase_RhlB"/>
    <property type="match status" value="1"/>
</dbReference>
<dbReference type="InterPro" id="IPR027417">
    <property type="entry name" value="P-loop_NTPase"/>
</dbReference>
<evidence type="ECO:0000256" key="1">
    <source>
        <dbReference type="ARBA" id="ARBA00022490"/>
    </source>
</evidence>
<dbReference type="PROSITE" id="PS51192">
    <property type="entry name" value="HELICASE_ATP_BIND_1"/>
    <property type="match status" value="1"/>
</dbReference>
<dbReference type="OrthoDB" id="9805696at2"/>
<gene>
    <name evidence="14" type="ordered locus">Deba_0196</name>
</gene>
<feature type="region of interest" description="Disordered" evidence="10">
    <location>
        <begin position="404"/>
        <end position="490"/>
    </location>
</feature>
<evidence type="ECO:0000256" key="2">
    <source>
        <dbReference type="ARBA" id="ARBA00022741"/>
    </source>
</evidence>
<evidence type="ECO:0000259" key="12">
    <source>
        <dbReference type="PROSITE" id="PS51194"/>
    </source>
</evidence>
<proteinExistence type="inferred from homology"/>
<dbReference type="SMART" id="SM00487">
    <property type="entry name" value="DEXDc"/>
    <property type="match status" value="1"/>
</dbReference>
<feature type="domain" description="DEAD-box RNA helicase Q" evidence="13">
    <location>
        <begin position="24"/>
        <end position="52"/>
    </location>
</feature>
<dbReference type="STRING" id="644282.Deba_0196"/>
<keyword evidence="5 9" id="KW-0067">ATP-binding</keyword>
<dbReference type="GO" id="GO:0005829">
    <property type="term" value="C:cytosol"/>
    <property type="evidence" value="ECO:0007669"/>
    <property type="project" value="TreeGrafter"/>
</dbReference>
<dbReference type="AlphaFoldDB" id="E1QG61"/>
<dbReference type="GO" id="GO:0005524">
    <property type="term" value="F:ATP binding"/>
    <property type="evidence" value="ECO:0007669"/>
    <property type="project" value="UniProtKB-KW"/>
</dbReference>